<dbReference type="EMBL" id="VJMH01000131">
    <property type="protein sequence ID" value="KAF0718689.1"/>
    <property type="molecule type" value="Genomic_DNA"/>
</dbReference>
<reference evidence="2" key="2">
    <citation type="submission" date="2019-06" db="EMBL/GenBank/DDBJ databases">
        <title>Genomics analysis of Aphanomyces spp. identifies a new class of oomycete effector associated with host adaptation.</title>
        <authorList>
            <person name="Gaulin E."/>
        </authorList>
    </citation>
    <scope>NUCLEOTIDE SEQUENCE</scope>
    <source>
        <strain evidence="2">CBS 578.67</strain>
    </source>
</reference>
<dbReference type="EMBL" id="CAADRA010000131">
    <property type="protein sequence ID" value="VFT78754.1"/>
    <property type="molecule type" value="Genomic_DNA"/>
</dbReference>
<accession>A0A485K5W9</accession>
<reference evidence="3 4" key="1">
    <citation type="submission" date="2019-03" db="EMBL/GenBank/DDBJ databases">
        <authorList>
            <person name="Gaulin E."/>
            <person name="Dumas B."/>
        </authorList>
    </citation>
    <scope>NUCLEOTIDE SEQUENCE [LARGE SCALE GENOMIC DNA]</scope>
    <source>
        <strain evidence="3">CBS 568.67</strain>
    </source>
</reference>
<feature type="compositionally biased region" description="Polar residues" evidence="1">
    <location>
        <begin position="129"/>
        <end position="139"/>
    </location>
</feature>
<feature type="region of interest" description="Disordered" evidence="1">
    <location>
        <begin position="106"/>
        <end position="139"/>
    </location>
</feature>
<evidence type="ECO:0000313" key="3">
    <source>
        <dbReference type="EMBL" id="VFT78754.1"/>
    </source>
</evidence>
<protein>
    <submittedName>
        <fullName evidence="3">Aste57867_1539 protein</fullName>
    </submittedName>
</protein>
<name>A0A485K5W9_9STRA</name>
<evidence type="ECO:0000313" key="2">
    <source>
        <dbReference type="EMBL" id="KAF0718689.1"/>
    </source>
</evidence>
<sequence>MCGTEKEDEARDEARANGCVAEADERAEHLALACQIRDDQIRQHSGDVDCNVHPNVAAEEQCDGAWTIGLGVAESSTNVVGKHHEHLAETGCDGTAEEERAAAAVARRTAVAEDPDGGRNNEAHDGASGLNNGTARGGS</sequence>
<dbReference type="AlphaFoldDB" id="A0A485K5W9"/>
<feature type="compositionally biased region" description="Basic and acidic residues" evidence="1">
    <location>
        <begin position="116"/>
        <end position="125"/>
    </location>
</feature>
<keyword evidence="4" id="KW-1185">Reference proteome</keyword>
<organism evidence="3 4">
    <name type="scientific">Aphanomyces stellatus</name>
    <dbReference type="NCBI Taxonomy" id="120398"/>
    <lineage>
        <taxon>Eukaryota</taxon>
        <taxon>Sar</taxon>
        <taxon>Stramenopiles</taxon>
        <taxon>Oomycota</taxon>
        <taxon>Saprolegniomycetes</taxon>
        <taxon>Saprolegniales</taxon>
        <taxon>Verrucalvaceae</taxon>
        <taxon>Aphanomyces</taxon>
    </lineage>
</organism>
<evidence type="ECO:0000313" key="4">
    <source>
        <dbReference type="Proteomes" id="UP000332933"/>
    </source>
</evidence>
<gene>
    <name evidence="3" type="primary">Aste57867_1539</name>
    <name evidence="2" type="ORF">As57867_001538</name>
    <name evidence="3" type="ORF">ASTE57867_1539</name>
</gene>
<evidence type="ECO:0000256" key="1">
    <source>
        <dbReference type="SAM" id="MobiDB-lite"/>
    </source>
</evidence>
<dbReference type="Proteomes" id="UP000332933">
    <property type="component" value="Unassembled WGS sequence"/>
</dbReference>
<proteinExistence type="predicted"/>